<gene>
    <name evidence="1" type="ORF">LIER_36214</name>
</gene>
<evidence type="ECO:0000313" key="1">
    <source>
        <dbReference type="EMBL" id="GAA0145872.1"/>
    </source>
</evidence>
<dbReference type="Proteomes" id="UP001454036">
    <property type="component" value="Unassembled WGS sequence"/>
</dbReference>
<sequence>MGQLPPDVTGDKMHGLNDTQQKIRQKGWSVRNPTMGFAYASKPPLPVRIKRVTNHYEAEVDKKPLRIEYMRVFLRLEEISTPKKKIKRKAVFLRLGADVTQRESVFDRLGRPTSRTITEWLEEEQTSTSCLYWKICIT</sequence>
<protein>
    <submittedName>
        <fullName evidence="1">Uncharacterized protein</fullName>
    </submittedName>
</protein>
<accession>A0AAV3P7C6</accession>
<keyword evidence="2" id="KW-1185">Reference proteome</keyword>
<proteinExistence type="predicted"/>
<dbReference type="AlphaFoldDB" id="A0AAV3P7C6"/>
<name>A0AAV3P7C6_LITER</name>
<reference evidence="1 2" key="1">
    <citation type="submission" date="2024-01" db="EMBL/GenBank/DDBJ databases">
        <title>The complete chloroplast genome sequence of Lithospermum erythrorhizon: insights into the phylogenetic relationship among Boraginaceae species and the maternal lineages of purple gromwells.</title>
        <authorList>
            <person name="Okada T."/>
            <person name="Watanabe K."/>
        </authorList>
    </citation>
    <scope>NUCLEOTIDE SEQUENCE [LARGE SCALE GENOMIC DNA]</scope>
</reference>
<evidence type="ECO:0000313" key="2">
    <source>
        <dbReference type="Proteomes" id="UP001454036"/>
    </source>
</evidence>
<comment type="caution">
    <text evidence="1">The sequence shown here is derived from an EMBL/GenBank/DDBJ whole genome shotgun (WGS) entry which is preliminary data.</text>
</comment>
<organism evidence="1 2">
    <name type="scientific">Lithospermum erythrorhizon</name>
    <name type="common">Purple gromwell</name>
    <name type="synonym">Lithospermum officinale var. erythrorhizon</name>
    <dbReference type="NCBI Taxonomy" id="34254"/>
    <lineage>
        <taxon>Eukaryota</taxon>
        <taxon>Viridiplantae</taxon>
        <taxon>Streptophyta</taxon>
        <taxon>Embryophyta</taxon>
        <taxon>Tracheophyta</taxon>
        <taxon>Spermatophyta</taxon>
        <taxon>Magnoliopsida</taxon>
        <taxon>eudicotyledons</taxon>
        <taxon>Gunneridae</taxon>
        <taxon>Pentapetalae</taxon>
        <taxon>asterids</taxon>
        <taxon>lamiids</taxon>
        <taxon>Boraginales</taxon>
        <taxon>Boraginaceae</taxon>
        <taxon>Boraginoideae</taxon>
        <taxon>Lithospermeae</taxon>
        <taxon>Lithospermum</taxon>
    </lineage>
</organism>
<dbReference type="EMBL" id="BAABME010016414">
    <property type="protein sequence ID" value="GAA0145872.1"/>
    <property type="molecule type" value="Genomic_DNA"/>
</dbReference>